<keyword evidence="14 17" id="KW-0539">Nucleus</keyword>
<dbReference type="AlphaFoldDB" id="A0AAD5WYF3"/>
<evidence type="ECO:0000256" key="15">
    <source>
        <dbReference type="ARBA" id="ARBA00023254"/>
    </source>
</evidence>
<dbReference type="Gene3D" id="3.30.110.110">
    <property type="entry name" value="Mre11, capping domain"/>
    <property type="match status" value="1"/>
</dbReference>
<keyword evidence="23" id="KW-1185">Reference proteome</keyword>
<dbReference type="NCBIfam" id="TIGR00583">
    <property type="entry name" value="mre11"/>
    <property type="match status" value="1"/>
</dbReference>
<comment type="similarity">
    <text evidence="4 17 19">Belongs to the MRE11/RAD32 family.</text>
</comment>
<keyword evidence="11 17" id="KW-0269">Exonuclease</keyword>
<dbReference type="GO" id="GO:0030870">
    <property type="term" value="C:Mre11 complex"/>
    <property type="evidence" value="ECO:0007669"/>
    <property type="project" value="UniProtKB-UniRule"/>
</dbReference>
<keyword evidence="12 17" id="KW-0234">DNA repair</keyword>
<keyword evidence="15 17" id="KW-0469">Meiosis</keyword>
<gene>
    <name evidence="22" type="ORF">MKZ38_009801</name>
</gene>
<evidence type="ECO:0000313" key="22">
    <source>
        <dbReference type="EMBL" id="KAJ2906938.1"/>
    </source>
</evidence>
<evidence type="ECO:0000256" key="10">
    <source>
        <dbReference type="ARBA" id="ARBA00022801"/>
    </source>
</evidence>
<evidence type="ECO:0000256" key="6">
    <source>
        <dbReference type="ARBA" id="ARBA00022722"/>
    </source>
</evidence>
<organism evidence="22 23">
    <name type="scientific">Zalerion maritima</name>
    <dbReference type="NCBI Taxonomy" id="339359"/>
    <lineage>
        <taxon>Eukaryota</taxon>
        <taxon>Fungi</taxon>
        <taxon>Dikarya</taxon>
        <taxon>Ascomycota</taxon>
        <taxon>Pezizomycotina</taxon>
        <taxon>Sordariomycetes</taxon>
        <taxon>Lulworthiomycetidae</taxon>
        <taxon>Lulworthiales</taxon>
        <taxon>Lulworthiaceae</taxon>
        <taxon>Zalerion</taxon>
    </lineage>
</organism>
<keyword evidence="10 17" id="KW-0378">Hydrolase</keyword>
<dbReference type="Gene3D" id="3.60.21.10">
    <property type="match status" value="1"/>
</dbReference>
<proteinExistence type="inferred from homology"/>
<dbReference type="EMBL" id="JAKWBI020000007">
    <property type="protein sequence ID" value="KAJ2906938.1"/>
    <property type="molecule type" value="Genomic_DNA"/>
</dbReference>
<feature type="compositionally biased region" description="Acidic residues" evidence="20">
    <location>
        <begin position="642"/>
        <end position="667"/>
    </location>
</feature>
<dbReference type="Pfam" id="PF04152">
    <property type="entry name" value="Mre11_DNA_bind"/>
    <property type="match status" value="1"/>
</dbReference>
<dbReference type="InterPro" id="IPR003701">
    <property type="entry name" value="Mre11"/>
</dbReference>
<dbReference type="GO" id="GO:0035861">
    <property type="term" value="C:site of double-strand break"/>
    <property type="evidence" value="ECO:0007669"/>
    <property type="project" value="TreeGrafter"/>
</dbReference>
<keyword evidence="9 17" id="KW-0227">DNA damage</keyword>
<dbReference type="PIRSF" id="PIRSF000882">
    <property type="entry name" value="DSB_repair_MRE11"/>
    <property type="match status" value="1"/>
</dbReference>
<evidence type="ECO:0000256" key="3">
    <source>
        <dbReference type="ARBA" id="ARBA00004286"/>
    </source>
</evidence>
<feature type="active site" description="Proton donor" evidence="18">
    <location>
        <position position="125"/>
    </location>
</feature>
<evidence type="ECO:0000256" key="4">
    <source>
        <dbReference type="ARBA" id="ARBA00009028"/>
    </source>
</evidence>
<feature type="region of interest" description="Disordered" evidence="20">
    <location>
        <begin position="521"/>
        <end position="541"/>
    </location>
</feature>
<evidence type="ECO:0000256" key="14">
    <source>
        <dbReference type="ARBA" id="ARBA00023242"/>
    </source>
</evidence>
<dbReference type="InterPro" id="IPR038487">
    <property type="entry name" value="Mre11_capping_dom"/>
</dbReference>
<dbReference type="SUPFAM" id="SSF56300">
    <property type="entry name" value="Metallo-dependent phosphatases"/>
    <property type="match status" value="1"/>
</dbReference>
<dbReference type="PANTHER" id="PTHR10139">
    <property type="entry name" value="DOUBLE-STRAND BREAK REPAIR PROTEIN MRE11"/>
    <property type="match status" value="1"/>
</dbReference>
<evidence type="ECO:0000259" key="21">
    <source>
        <dbReference type="SMART" id="SM01347"/>
    </source>
</evidence>
<comment type="function">
    <text evidence="17">Core component of the MRN complex, which plays a central role in double-strand break (DSB) repair, DNA recombination, maintenance of telomere integrity and meiosis. The MRN complex is involved in the repair of DNA double-strand breaks (DSBs) via homologous recombination (HR), an error-free mechanism which primarily occurs during S and G2 phases. The complex (1) mediates the end resection of damaged DNA, which generates proper single-stranded DNA, a key initial steps in HR, and is (2) required for the recruitment of other repair factors and efficient activation of ATM and ATR upon DNA damage. Within the MRN complex, MRE11 possesses both single-strand endonuclease activity and double-strand-specific 3'-5' exonuclease activity. MRE11 first endonucleolytically cleaves the 5' strand at DNA DSB ends to prevent non-homologous end joining (NHEJ) and licence HR. It then generates a single-stranded DNA gap via 3' to 5' exonucleolytic degradation, which is required for single-strand invasion and recombination.</text>
</comment>
<dbReference type="FunFam" id="3.60.21.10:FF:000011">
    <property type="entry name" value="Double-strand break repair protein"/>
    <property type="match status" value="1"/>
</dbReference>
<evidence type="ECO:0000256" key="9">
    <source>
        <dbReference type="ARBA" id="ARBA00022763"/>
    </source>
</evidence>
<dbReference type="GO" id="GO:0006303">
    <property type="term" value="P:double-strand break repair via nonhomologous end joining"/>
    <property type="evidence" value="ECO:0007669"/>
    <property type="project" value="TreeGrafter"/>
</dbReference>
<dbReference type="InterPro" id="IPR007281">
    <property type="entry name" value="Mre11_DNA-bd"/>
</dbReference>
<dbReference type="PANTHER" id="PTHR10139:SF1">
    <property type="entry name" value="DOUBLE-STRAND BREAK REPAIR PROTEIN MRE11"/>
    <property type="match status" value="1"/>
</dbReference>
<feature type="compositionally biased region" description="Polar residues" evidence="20">
    <location>
        <begin position="717"/>
        <end position="730"/>
    </location>
</feature>
<keyword evidence="6 17" id="KW-0540">Nuclease</keyword>
<dbReference type="GO" id="GO:0000723">
    <property type="term" value="P:telomere maintenance"/>
    <property type="evidence" value="ECO:0007669"/>
    <property type="project" value="TreeGrafter"/>
</dbReference>
<feature type="compositionally biased region" description="Acidic residues" evidence="20">
    <location>
        <begin position="736"/>
        <end position="747"/>
    </location>
</feature>
<dbReference type="GO" id="GO:0031573">
    <property type="term" value="P:mitotic intra-S DNA damage checkpoint signaling"/>
    <property type="evidence" value="ECO:0007669"/>
    <property type="project" value="TreeGrafter"/>
</dbReference>
<dbReference type="Proteomes" id="UP001201980">
    <property type="component" value="Unassembled WGS sequence"/>
</dbReference>
<feature type="domain" description="Mre11 DNA-binding" evidence="21">
    <location>
        <begin position="290"/>
        <end position="465"/>
    </location>
</feature>
<reference evidence="22" key="1">
    <citation type="submission" date="2022-07" db="EMBL/GenBank/DDBJ databases">
        <title>Draft genome sequence of Zalerion maritima ATCC 34329, a (micro)plastics degrading marine fungus.</title>
        <authorList>
            <person name="Paco A."/>
            <person name="Goncalves M.F.M."/>
            <person name="Rocha-Santos T.A.P."/>
            <person name="Alves A."/>
        </authorList>
    </citation>
    <scope>NUCLEOTIDE SEQUENCE</scope>
    <source>
        <strain evidence="22">ATCC 34329</strain>
    </source>
</reference>
<dbReference type="InterPro" id="IPR004843">
    <property type="entry name" value="Calcineurin-like_PHP"/>
</dbReference>
<dbReference type="GO" id="GO:0000014">
    <property type="term" value="F:single-stranded DNA endodeoxyribonuclease activity"/>
    <property type="evidence" value="ECO:0007669"/>
    <property type="project" value="TreeGrafter"/>
</dbReference>
<comment type="caution">
    <text evidence="22">The sequence shown here is derived from an EMBL/GenBank/DDBJ whole genome shotgun (WGS) entry which is preliminary data.</text>
</comment>
<evidence type="ECO:0000256" key="12">
    <source>
        <dbReference type="ARBA" id="ARBA00023204"/>
    </source>
</evidence>
<dbReference type="GO" id="GO:0000724">
    <property type="term" value="P:double-strand break repair via homologous recombination"/>
    <property type="evidence" value="ECO:0007669"/>
    <property type="project" value="TreeGrafter"/>
</dbReference>
<evidence type="ECO:0000256" key="17">
    <source>
        <dbReference type="PIRNR" id="PIRNR000882"/>
    </source>
</evidence>
<sequence>MPTYTEADTIRILVATDNHVGFEERDPIRKDDSWRAFDEIIQLARTEDVDMVLLGGDLFHDNKPSRKSMYQVMRTLRKNCLGMKPCELEFLSDANEVFDGAFSHVNYEDPDINISIPVFSIHGNHDDPSGDGHFCSLDLLQCAGLVNYFGRIPEADNIGAKPVLLQKGQTKVALYGLSNVRDERMFRTFRDNKVKWFRPGQQQKDWFNLLTVHQNHHAHGPTNYLPENVLPDWMDLIVWGHEHECLIDPSQNPETGFHVMQPGSSVATSLVPGEAVSKHVAVLSVTAKEFKVEKIPLKTVRPFVTRELVLANDPKFRGLEHKKENRQELTKRLMEVVDDMIETANQDWETLQDGEDIDPEDRPLPLIRLKVEYTAPESGRYDCENPQRFSNRFVGRVANVNDVVYFYRKKTQTRTKMEADVPDGAMAALELDEAIKVESLVDEFLAAQSLKILPQQPFGDAVSQFVNKDDKHAMETFLSESLKGQQKQMLNLDPDDDDLDGAMEEGKKRLEAQFAKGQLRQGKRRCVKDKPDNWDSDMDGHWEDQPGVVYYEKIAPVEEDTPAARAPAAKERGRARASKNLVVDEDDDVFMEVAPAPAPAKKTTARGRAAATKKTSTAAPKKAPAARKALARGKKKPVFEISESEEEEEPQDDMILDDDDDDEEDEAGPFTHPPKRTAGRAAAHARTSRSATGSQASGARGRTTAAATRSSQRAGTQRQTTLNFSSQLKSQGAVEISDDEISEDDAFESMPAPRTRRKK</sequence>
<feature type="region of interest" description="Disordered" evidence="20">
    <location>
        <begin position="593"/>
        <end position="759"/>
    </location>
</feature>
<dbReference type="SMART" id="SM01347">
    <property type="entry name" value="Mre11_DNA_bind"/>
    <property type="match status" value="1"/>
</dbReference>
<name>A0AAD5WYF3_9PEZI</name>
<evidence type="ECO:0000256" key="5">
    <source>
        <dbReference type="ARBA" id="ARBA00022454"/>
    </source>
</evidence>
<evidence type="ECO:0000256" key="1">
    <source>
        <dbReference type="ARBA" id="ARBA00001936"/>
    </source>
</evidence>
<feature type="compositionally biased region" description="Basic and acidic residues" evidence="20">
    <location>
        <begin position="528"/>
        <end position="541"/>
    </location>
</feature>
<evidence type="ECO:0000313" key="23">
    <source>
        <dbReference type="Proteomes" id="UP001201980"/>
    </source>
</evidence>
<dbReference type="InterPro" id="IPR041796">
    <property type="entry name" value="Mre11_N"/>
</dbReference>
<accession>A0AAD5WYF3</accession>
<evidence type="ECO:0000256" key="8">
    <source>
        <dbReference type="ARBA" id="ARBA00022759"/>
    </source>
</evidence>
<feature type="compositionally biased region" description="Low complexity" evidence="20">
    <location>
        <begin position="679"/>
        <end position="716"/>
    </location>
</feature>
<dbReference type="GO" id="GO:0030145">
    <property type="term" value="F:manganese ion binding"/>
    <property type="evidence" value="ECO:0007669"/>
    <property type="project" value="UniProtKB-UniRule"/>
</dbReference>
<feature type="compositionally biased region" description="Low complexity" evidence="20">
    <location>
        <begin position="593"/>
        <end position="628"/>
    </location>
</feature>
<dbReference type="GO" id="GO:0007095">
    <property type="term" value="P:mitotic G2 DNA damage checkpoint signaling"/>
    <property type="evidence" value="ECO:0007669"/>
    <property type="project" value="TreeGrafter"/>
</dbReference>
<dbReference type="CDD" id="cd00840">
    <property type="entry name" value="MPP_Mre11_N"/>
    <property type="match status" value="1"/>
</dbReference>
<comment type="cofactor">
    <cofactor evidence="1 17">
        <name>Mn(2+)</name>
        <dbReference type="ChEBI" id="CHEBI:29035"/>
    </cofactor>
</comment>
<evidence type="ECO:0000256" key="20">
    <source>
        <dbReference type="SAM" id="MobiDB-lite"/>
    </source>
</evidence>
<dbReference type="GO" id="GO:0097552">
    <property type="term" value="P:mitochondrial double-strand break repair via homologous recombination"/>
    <property type="evidence" value="ECO:0007669"/>
    <property type="project" value="TreeGrafter"/>
</dbReference>
<dbReference type="InterPro" id="IPR029052">
    <property type="entry name" value="Metallo-depent_PP-like"/>
</dbReference>
<comment type="subunit">
    <text evidence="16">Component of the MRN complex composed of two heterodimers RAD50 and MRE11 associated with a single NBS1.</text>
</comment>
<evidence type="ECO:0000256" key="18">
    <source>
        <dbReference type="PIRSR" id="PIRSR000882-1"/>
    </source>
</evidence>
<keyword evidence="8 17" id="KW-0255">Endonuclease</keyword>
<evidence type="ECO:0000256" key="11">
    <source>
        <dbReference type="ARBA" id="ARBA00022839"/>
    </source>
</evidence>
<evidence type="ECO:0000256" key="19">
    <source>
        <dbReference type="RuleBase" id="RU003447"/>
    </source>
</evidence>
<keyword evidence="5" id="KW-0158">Chromosome</keyword>
<evidence type="ECO:0000256" key="13">
    <source>
        <dbReference type="ARBA" id="ARBA00023211"/>
    </source>
</evidence>
<evidence type="ECO:0000256" key="7">
    <source>
        <dbReference type="ARBA" id="ARBA00022723"/>
    </source>
</evidence>
<protein>
    <recommendedName>
        <fullName evidence="17">Double-strand break repair protein</fullName>
    </recommendedName>
</protein>
<dbReference type="GO" id="GO:0042138">
    <property type="term" value="P:meiotic DNA double-strand break formation"/>
    <property type="evidence" value="ECO:0007669"/>
    <property type="project" value="TreeGrafter"/>
</dbReference>
<dbReference type="Pfam" id="PF00149">
    <property type="entry name" value="Metallophos"/>
    <property type="match status" value="1"/>
</dbReference>
<evidence type="ECO:0000256" key="2">
    <source>
        <dbReference type="ARBA" id="ARBA00004123"/>
    </source>
</evidence>
<dbReference type="GO" id="GO:0008296">
    <property type="term" value="F:3'-5'-DNA exonuclease activity"/>
    <property type="evidence" value="ECO:0007669"/>
    <property type="project" value="InterPro"/>
</dbReference>
<keyword evidence="7" id="KW-0479">Metal-binding</keyword>
<keyword evidence="13 17" id="KW-0464">Manganese</keyword>
<evidence type="ECO:0000256" key="16">
    <source>
        <dbReference type="ARBA" id="ARBA00064981"/>
    </source>
</evidence>
<comment type="subcellular location">
    <subcellularLocation>
        <location evidence="3">Chromosome</location>
    </subcellularLocation>
    <subcellularLocation>
        <location evidence="2 17">Nucleus</location>
    </subcellularLocation>
</comment>